<sequence length="72" mass="8178">MKKNFGGLPLFLGFSFSNGVSNFFDLPRLFSLATSTLISTSFTSSTNSYSSLFYIDYHNPNFFFYGLVINNY</sequence>
<gene>
    <name evidence="1" type="ORF">BpHYR1_047804</name>
</gene>
<evidence type="ECO:0000313" key="1">
    <source>
        <dbReference type="EMBL" id="RNA00961.1"/>
    </source>
</evidence>
<name>A0A3M7PQ93_BRAPC</name>
<dbReference type="AlphaFoldDB" id="A0A3M7PQ93"/>
<evidence type="ECO:0000313" key="2">
    <source>
        <dbReference type="Proteomes" id="UP000276133"/>
    </source>
</evidence>
<organism evidence="1 2">
    <name type="scientific">Brachionus plicatilis</name>
    <name type="common">Marine rotifer</name>
    <name type="synonym">Brachionus muelleri</name>
    <dbReference type="NCBI Taxonomy" id="10195"/>
    <lineage>
        <taxon>Eukaryota</taxon>
        <taxon>Metazoa</taxon>
        <taxon>Spiralia</taxon>
        <taxon>Gnathifera</taxon>
        <taxon>Rotifera</taxon>
        <taxon>Eurotatoria</taxon>
        <taxon>Monogononta</taxon>
        <taxon>Pseudotrocha</taxon>
        <taxon>Ploima</taxon>
        <taxon>Brachionidae</taxon>
        <taxon>Brachionus</taxon>
    </lineage>
</organism>
<proteinExistence type="predicted"/>
<keyword evidence="2" id="KW-1185">Reference proteome</keyword>
<dbReference type="Proteomes" id="UP000276133">
    <property type="component" value="Unassembled WGS sequence"/>
</dbReference>
<dbReference type="EMBL" id="REGN01009541">
    <property type="protein sequence ID" value="RNA00961.1"/>
    <property type="molecule type" value="Genomic_DNA"/>
</dbReference>
<comment type="caution">
    <text evidence="1">The sequence shown here is derived from an EMBL/GenBank/DDBJ whole genome shotgun (WGS) entry which is preliminary data.</text>
</comment>
<reference evidence="1 2" key="1">
    <citation type="journal article" date="2018" name="Sci. Rep.">
        <title>Genomic signatures of local adaptation to the degree of environmental predictability in rotifers.</title>
        <authorList>
            <person name="Franch-Gras L."/>
            <person name="Hahn C."/>
            <person name="Garcia-Roger E.M."/>
            <person name="Carmona M.J."/>
            <person name="Serra M."/>
            <person name="Gomez A."/>
        </authorList>
    </citation>
    <scope>NUCLEOTIDE SEQUENCE [LARGE SCALE GENOMIC DNA]</scope>
    <source>
        <strain evidence="1">HYR1</strain>
    </source>
</reference>
<accession>A0A3M7PQ93</accession>
<protein>
    <submittedName>
        <fullName evidence="1">Uncharacterized protein</fullName>
    </submittedName>
</protein>